<proteinExistence type="predicted"/>
<keyword evidence="3" id="KW-1185">Reference proteome</keyword>
<evidence type="ECO:0000313" key="3">
    <source>
        <dbReference type="Proteomes" id="UP000308197"/>
    </source>
</evidence>
<organism evidence="2 3">
    <name type="scientific">Polyporus arcularius HHB13444</name>
    <dbReference type="NCBI Taxonomy" id="1314778"/>
    <lineage>
        <taxon>Eukaryota</taxon>
        <taxon>Fungi</taxon>
        <taxon>Dikarya</taxon>
        <taxon>Basidiomycota</taxon>
        <taxon>Agaricomycotina</taxon>
        <taxon>Agaricomycetes</taxon>
        <taxon>Polyporales</taxon>
        <taxon>Polyporaceae</taxon>
        <taxon>Polyporus</taxon>
    </lineage>
</organism>
<feature type="non-terminal residue" evidence="2">
    <location>
        <position position="1"/>
    </location>
</feature>
<dbReference type="AlphaFoldDB" id="A0A5C3NUE8"/>
<sequence length="166" mass="19284">WRTAVPATRTHDYLAEATRILQTWRQHTWLVLYHTQPYGPRGILPDLTLKTLATKTTYLNMGDLAAVPWHHAGRHGQEVLDLLHVLDRKRALDVLVVEAAKRAASEAKQEAERRERDLKAQQKREEKALEKMIADQRKQVIKAQEKAEKERQRADERGRKKAERDA</sequence>
<feature type="region of interest" description="Disordered" evidence="1">
    <location>
        <begin position="103"/>
        <end position="166"/>
    </location>
</feature>
<dbReference type="InParanoid" id="A0A5C3NUE8"/>
<dbReference type="EMBL" id="ML211654">
    <property type="protein sequence ID" value="TFK81106.1"/>
    <property type="molecule type" value="Genomic_DNA"/>
</dbReference>
<evidence type="ECO:0000313" key="2">
    <source>
        <dbReference type="EMBL" id="TFK81106.1"/>
    </source>
</evidence>
<accession>A0A5C3NUE8</accession>
<dbReference type="STRING" id="1314778.A0A5C3NUE8"/>
<reference evidence="2 3" key="1">
    <citation type="journal article" date="2019" name="Nat. Ecol. Evol.">
        <title>Megaphylogeny resolves global patterns of mushroom evolution.</title>
        <authorList>
            <person name="Varga T."/>
            <person name="Krizsan K."/>
            <person name="Foldi C."/>
            <person name="Dima B."/>
            <person name="Sanchez-Garcia M."/>
            <person name="Sanchez-Ramirez S."/>
            <person name="Szollosi G.J."/>
            <person name="Szarkandi J.G."/>
            <person name="Papp V."/>
            <person name="Albert L."/>
            <person name="Andreopoulos W."/>
            <person name="Angelini C."/>
            <person name="Antonin V."/>
            <person name="Barry K.W."/>
            <person name="Bougher N.L."/>
            <person name="Buchanan P."/>
            <person name="Buyck B."/>
            <person name="Bense V."/>
            <person name="Catcheside P."/>
            <person name="Chovatia M."/>
            <person name="Cooper J."/>
            <person name="Damon W."/>
            <person name="Desjardin D."/>
            <person name="Finy P."/>
            <person name="Geml J."/>
            <person name="Haridas S."/>
            <person name="Hughes K."/>
            <person name="Justo A."/>
            <person name="Karasinski D."/>
            <person name="Kautmanova I."/>
            <person name="Kiss B."/>
            <person name="Kocsube S."/>
            <person name="Kotiranta H."/>
            <person name="LaButti K.M."/>
            <person name="Lechner B.E."/>
            <person name="Liimatainen K."/>
            <person name="Lipzen A."/>
            <person name="Lukacs Z."/>
            <person name="Mihaltcheva S."/>
            <person name="Morgado L.N."/>
            <person name="Niskanen T."/>
            <person name="Noordeloos M.E."/>
            <person name="Ohm R.A."/>
            <person name="Ortiz-Santana B."/>
            <person name="Ovrebo C."/>
            <person name="Racz N."/>
            <person name="Riley R."/>
            <person name="Savchenko A."/>
            <person name="Shiryaev A."/>
            <person name="Soop K."/>
            <person name="Spirin V."/>
            <person name="Szebenyi C."/>
            <person name="Tomsovsky M."/>
            <person name="Tulloss R.E."/>
            <person name="Uehling J."/>
            <person name="Grigoriev I.V."/>
            <person name="Vagvolgyi C."/>
            <person name="Papp T."/>
            <person name="Martin F.M."/>
            <person name="Miettinen O."/>
            <person name="Hibbett D.S."/>
            <person name="Nagy L.G."/>
        </authorList>
    </citation>
    <scope>NUCLEOTIDE SEQUENCE [LARGE SCALE GENOMIC DNA]</scope>
    <source>
        <strain evidence="2 3">HHB13444</strain>
    </source>
</reference>
<name>A0A5C3NUE8_9APHY</name>
<dbReference type="Proteomes" id="UP000308197">
    <property type="component" value="Unassembled WGS sequence"/>
</dbReference>
<protein>
    <submittedName>
        <fullName evidence="2">Uncharacterized protein</fullName>
    </submittedName>
</protein>
<gene>
    <name evidence="2" type="ORF">K466DRAFT_446414</name>
</gene>
<evidence type="ECO:0000256" key="1">
    <source>
        <dbReference type="SAM" id="MobiDB-lite"/>
    </source>
</evidence>
<feature type="non-terminal residue" evidence="2">
    <location>
        <position position="166"/>
    </location>
</feature>